<organism evidence="2 3">
    <name type="scientific">Pedobacter petrophilus</name>
    <dbReference type="NCBI Taxonomy" id="1908241"/>
    <lineage>
        <taxon>Bacteria</taxon>
        <taxon>Pseudomonadati</taxon>
        <taxon>Bacteroidota</taxon>
        <taxon>Sphingobacteriia</taxon>
        <taxon>Sphingobacteriales</taxon>
        <taxon>Sphingobacteriaceae</taxon>
        <taxon>Pedobacter</taxon>
    </lineage>
</organism>
<feature type="region of interest" description="Disordered" evidence="1">
    <location>
        <begin position="1"/>
        <end position="74"/>
    </location>
</feature>
<name>A0A7K0FZS0_9SPHI</name>
<dbReference type="RefSeq" id="WP_154281323.1">
    <property type="nucleotide sequence ID" value="NZ_JBHUJQ010000001.1"/>
</dbReference>
<evidence type="ECO:0000256" key="1">
    <source>
        <dbReference type="SAM" id="MobiDB-lite"/>
    </source>
</evidence>
<comment type="caution">
    <text evidence="2">The sequence shown here is derived from an EMBL/GenBank/DDBJ whole genome shotgun (WGS) entry which is preliminary data.</text>
</comment>
<reference evidence="2 3" key="1">
    <citation type="submission" date="2019-11" db="EMBL/GenBank/DDBJ databases">
        <title>Pedobacter petrophilus genome.</title>
        <authorList>
            <person name="Feldbauer M.J."/>
            <person name="Newman J.D."/>
        </authorList>
    </citation>
    <scope>NUCLEOTIDE SEQUENCE [LARGE SCALE GENOMIC DNA]</scope>
    <source>
        <strain evidence="2 3">LMG 29686</strain>
    </source>
</reference>
<gene>
    <name evidence="2" type="ORF">GJU39_13475</name>
</gene>
<feature type="compositionally biased region" description="Basic and acidic residues" evidence="1">
    <location>
        <begin position="1"/>
        <end position="16"/>
    </location>
</feature>
<feature type="compositionally biased region" description="Acidic residues" evidence="1">
    <location>
        <begin position="38"/>
        <end position="50"/>
    </location>
</feature>
<dbReference type="OrthoDB" id="772356at2"/>
<dbReference type="AlphaFoldDB" id="A0A7K0FZS0"/>
<accession>A0A7K0FZS0</accession>
<evidence type="ECO:0000313" key="3">
    <source>
        <dbReference type="Proteomes" id="UP000487757"/>
    </source>
</evidence>
<feature type="compositionally biased region" description="Acidic residues" evidence="1">
    <location>
        <begin position="62"/>
        <end position="74"/>
    </location>
</feature>
<keyword evidence="3" id="KW-1185">Reference proteome</keyword>
<dbReference type="EMBL" id="WKKH01000020">
    <property type="protein sequence ID" value="MRX77097.1"/>
    <property type="molecule type" value="Genomic_DNA"/>
</dbReference>
<dbReference type="Proteomes" id="UP000487757">
    <property type="component" value="Unassembled WGS sequence"/>
</dbReference>
<evidence type="ECO:0000313" key="2">
    <source>
        <dbReference type="EMBL" id="MRX77097.1"/>
    </source>
</evidence>
<proteinExistence type="predicted"/>
<sequence>MIEQEETPKDDKKAEDSDQFQMHRAGGNAGEGHLPKEEQDDSEYTEEEIPYADGAGTKLDDWIGDEDEETEDEA</sequence>
<protein>
    <submittedName>
        <fullName evidence="2">Uncharacterized protein</fullName>
    </submittedName>
</protein>